<gene>
    <name evidence="4" type="ORF">AVDCRST_MAG27-3194</name>
</gene>
<name>A0A6J4JAZ2_9PROT</name>
<dbReference type="PANTHER" id="PTHR44591:SF3">
    <property type="entry name" value="RESPONSE REGULATORY DOMAIN-CONTAINING PROTEIN"/>
    <property type="match status" value="1"/>
</dbReference>
<protein>
    <recommendedName>
        <fullName evidence="3">Response regulatory domain-containing protein</fullName>
    </recommendedName>
</protein>
<accession>A0A6J4JAZ2</accession>
<dbReference type="SMART" id="SM00448">
    <property type="entry name" value="REC"/>
    <property type="match status" value="1"/>
</dbReference>
<dbReference type="AlphaFoldDB" id="A0A6J4JAZ2"/>
<dbReference type="EMBL" id="CADCTD010000149">
    <property type="protein sequence ID" value="CAA9272620.1"/>
    <property type="molecule type" value="Genomic_DNA"/>
</dbReference>
<dbReference type="GO" id="GO:0000160">
    <property type="term" value="P:phosphorelay signal transduction system"/>
    <property type="evidence" value="ECO:0007669"/>
    <property type="project" value="InterPro"/>
</dbReference>
<dbReference type="InterPro" id="IPR011006">
    <property type="entry name" value="CheY-like_superfamily"/>
</dbReference>
<dbReference type="SUPFAM" id="SSF52172">
    <property type="entry name" value="CheY-like"/>
    <property type="match status" value="1"/>
</dbReference>
<organism evidence="4">
    <name type="scientific">uncultured Craurococcus sp</name>
    <dbReference type="NCBI Taxonomy" id="1135998"/>
    <lineage>
        <taxon>Bacteria</taxon>
        <taxon>Pseudomonadati</taxon>
        <taxon>Pseudomonadota</taxon>
        <taxon>Alphaproteobacteria</taxon>
        <taxon>Acetobacterales</taxon>
        <taxon>Acetobacteraceae</taxon>
        <taxon>Craurococcus</taxon>
        <taxon>environmental samples</taxon>
    </lineage>
</organism>
<dbReference type="InterPro" id="IPR050595">
    <property type="entry name" value="Bact_response_regulator"/>
</dbReference>
<evidence type="ECO:0000256" key="1">
    <source>
        <dbReference type="ARBA" id="ARBA00022553"/>
    </source>
</evidence>
<dbReference type="InterPro" id="IPR001789">
    <property type="entry name" value="Sig_transdc_resp-reg_receiver"/>
</dbReference>
<keyword evidence="1 2" id="KW-0597">Phosphoprotein</keyword>
<evidence type="ECO:0000259" key="3">
    <source>
        <dbReference type="PROSITE" id="PS50110"/>
    </source>
</evidence>
<evidence type="ECO:0000313" key="4">
    <source>
        <dbReference type="EMBL" id="CAA9272620.1"/>
    </source>
</evidence>
<dbReference type="PANTHER" id="PTHR44591">
    <property type="entry name" value="STRESS RESPONSE REGULATOR PROTEIN 1"/>
    <property type="match status" value="1"/>
</dbReference>
<dbReference type="PROSITE" id="PS50110">
    <property type="entry name" value="RESPONSE_REGULATORY"/>
    <property type="match status" value="1"/>
</dbReference>
<feature type="domain" description="Response regulatory" evidence="3">
    <location>
        <begin position="17"/>
        <end position="128"/>
    </location>
</feature>
<reference evidence="4" key="1">
    <citation type="submission" date="2020-02" db="EMBL/GenBank/DDBJ databases">
        <authorList>
            <person name="Meier V. D."/>
        </authorList>
    </citation>
    <scope>NUCLEOTIDE SEQUENCE</scope>
    <source>
        <strain evidence="4">AVDCRST_MAG27</strain>
    </source>
</reference>
<evidence type="ECO:0000256" key="2">
    <source>
        <dbReference type="PROSITE-ProRule" id="PRU00169"/>
    </source>
</evidence>
<dbReference type="Pfam" id="PF00072">
    <property type="entry name" value="Response_reg"/>
    <property type="match status" value="1"/>
</dbReference>
<dbReference type="Gene3D" id="3.40.50.2300">
    <property type="match status" value="1"/>
</dbReference>
<feature type="modified residue" description="4-aspartylphosphate" evidence="2">
    <location>
        <position position="68"/>
    </location>
</feature>
<sequence length="138" mass="14814">MRDGKAGDGRNRLQGRRIALVEDETLVALLLQDVLEDQGCTVLGPATSLRQALDLASIEPPPDAAVMDLNLNGELSWPAVERLSSRGVPVVIVSGYSGLDRERERMAAVVLTKPVLPERLVEALARFFPDVATTASAP</sequence>
<proteinExistence type="predicted"/>